<accession>A0A8D5AIB5</accession>
<comment type="similarity">
    <text evidence="3 10">Belongs to the FKBP-type PPIase family.</text>
</comment>
<dbReference type="Pfam" id="PF00254">
    <property type="entry name" value="FKBP_C"/>
    <property type="match status" value="1"/>
</dbReference>
<evidence type="ECO:0000256" key="4">
    <source>
        <dbReference type="ARBA" id="ARBA00022490"/>
    </source>
</evidence>
<reference evidence="12" key="1">
    <citation type="submission" date="2019-06" db="EMBL/GenBank/DDBJ databases">
        <title>Complete genome sequence of Methylogaea oryzae strain JCM16910.</title>
        <authorList>
            <person name="Asakawa S."/>
        </authorList>
    </citation>
    <scope>NUCLEOTIDE SEQUENCE</scope>
    <source>
        <strain evidence="12">E10</strain>
    </source>
</reference>
<dbReference type="NCBIfam" id="NF008008">
    <property type="entry name" value="PRK10737.1"/>
    <property type="match status" value="1"/>
</dbReference>
<name>A0A8D5AIB5_9GAMM</name>
<keyword evidence="6" id="KW-0143">Chaperone</keyword>
<organism evidence="12 13">
    <name type="scientific">Methylogaea oryzae</name>
    <dbReference type="NCBI Taxonomy" id="1295382"/>
    <lineage>
        <taxon>Bacteria</taxon>
        <taxon>Pseudomonadati</taxon>
        <taxon>Pseudomonadota</taxon>
        <taxon>Gammaproteobacteria</taxon>
        <taxon>Methylococcales</taxon>
        <taxon>Methylococcaceae</taxon>
        <taxon>Methylogaea</taxon>
    </lineage>
</organism>
<evidence type="ECO:0000256" key="7">
    <source>
        <dbReference type="ARBA" id="ARBA00023235"/>
    </source>
</evidence>
<dbReference type="Proteomes" id="UP000824988">
    <property type="component" value="Chromosome"/>
</dbReference>
<evidence type="ECO:0000256" key="8">
    <source>
        <dbReference type="ARBA" id="ARBA00037071"/>
    </source>
</evidence>
<keyword evidence="4" id="KW-0963">Cytoplasm</keyword>
<dbReference type="Gene3D" id="3.10.50.40">
    <property type="match status" value="1"/>
</dbReference>
<evidence type="ECO:0000256" key="1">
    <source>
        <dbReference type="ARBA" id="ARBA00000971"/>
    </source>
</evidence>
<comment type="function">
    <text evidence="8">Also involved in hydrogenase metallocenter assembly, probably by participating in the nickel insertion step. This function in hydrogenase biosynthesis requires chaperone activity and the presence of the metal-binding domain, but not PPIase activity.</text>
</comment>
<evidence type="ECO:0000313" key="12">
    <source>
        <dbReference type="EMBL" id="BBL72358.1"/>
    </source>
</evidence>
<feature type="domain" description="PPIase FKBP-type" evidence="11">
    <location>
        <begin position="6"/>
        <end position="84"/>
    </location>
</feature>
<dbReference type="PANTHER" id="PTHR47861">
    <property type="entry name" value="FKBP-TYPE PEPTIDYL-PROLYL CIS-TRANS ISOMERASE SLYD"/>
    <property type="match status" value="1"/>
</dbReference>
<evidence type="ECO:0000313" key="13">
    <source>
        <dbReference type="Proteomes" id="UP000824988"/>
    </source>
</evidence>
<dbReference type="SUPFAM" id="SSF54534">
    <property type="entry name" value="FKBP-like"/>
    <property type="match status" value="1"/>
</dbReference>
<dbReference type="GO" id="GO:0005737">
    <property type="term" value="C:cytoplasm"/>
    <property type="evidence" value="ECO:0007669"/>
    <property type="project" value="UniProtKB-SubCell"/>
</dbReference>
<dbReference type="AlphaFoldDB" id="A0A8D5AIB5"/>
<evidence type="ECO:0000256" key="5">
    <source>
        <dbReference type="ARBA" id="ARBA00023110"/>
    </source>
</evidence>
<dbReference type="KEGG" id="moz:MoryE10_29640"/>
<keyword evidence="5 9" id="KW-0697">Rotamase</keyword>
<evidence type="ECO:0000256" key="10">
    <source>
        <dbReference type="RuleBase" id="RU003915"/>
    </source>
</evidence>
<dbReference type="PROSITE" id="PS50059">
    <property type="entry name" value="FKBP_PPIASE"/>
    <property type="match status" value="1"/>
</dbReference>
<comment type="subcellular location">
    <subcellularLocation>
        <location evidence="2">Cytoplasm</location>
    </subcellularLocation>
</comment>
<dbReference type="PANTHER" id="PTHR47861:SF3">
    <property type="entry name" value="FKBP-TYPE PEPTIDYL-PROLYL CIS-TRANS ISOMERASE SLYD"/>
    <property type="match status" value="1"/>
</dbReference>
<gene>
    <name evidence="12" type="primary">slyD</name>
    <name evidence="12" type="ORF">MoryE10_29640</name>
</gene>
<protein>
    <recommendedName>
        <fullName evidence="10">Peptidyl-prolyl cis-trans isomerase</fullName>
        <ecNumber evidence="10">5.2.1.8</ecNumber>
    </recommendedName>
</protein>
<keyword evidence="7 9" id="KW-0413">Isomerase</keyword>
<keyword evidence="13" id="KW-1185">Reference proteome</keyword>
<dbReference type="RefSeq" id="WP_054774108.1">
    <property type="nucleotide sequence ID" value="NZ_AP019782.1"/>
</dbReference>
<evidence type="ECO:0000256" key="2">
    <source>
        <dbReference type="ARBA" id="ARBA00004496"/>
    </source>
</evidence>
<evidence type="ECO:0000256" key="9">
    <source>
        <dbReference type="PROSITE-ProRule" id="PRU00277"/>
    </source>
</evidence>
<sequence length="160" mass="17249">MQIAASKVVSLHYTLRGEDGDLIDQATPDEPFAYIHGTGSIIPGLEKALEGKSAGDKLTVSVAPEDGYGVRDDEQVQVAPRSAFHGVDHIEPGMQFQAQTEYGMQLVTVVAVENDEVVLDGNHPLAGQTLNFEVEVAHIRDATEEELDHGHVHGEGGHHH</sequence>
<dbReference type="EMBL" id="AP019782">
    <property type="protein sequence ID" value="BBL72358.1"/>
    <property type="molecule type" value="Genomic_DNA"/>
</dbReference>
<proteinExistence type="inferred from homology"/>
<dbReference type="InterPro" id="IPR001179">
    <property type="entry name" value="PPIase_FKBP_dom"/>
</dbReference>
<evidence type="ECO:0000256" key="6">
    <source>
        <dbReference type="ARBA" id="ARBA00023186"/>
    </source>
</evidence>
<dbReference type="InterPro" id="IPR046357">
    <property type="entry name" value="PPIase_dom_sf"/>
</dbReference>
<dbReference type="EC" id="5.2.1.8" evidence="10"/>
<dbReference type="GO" id="GO:0003755">
    <property type="term" value="F:peptidyl-prolyl cis-trans isomerase activity"/>
    <property type="evidence" value="ECO:0007669"/>
    <property type="project" value="UniProtKB-UniRule"/>
</dbReference>
<evidence type="ECO:0000259" key="11">
    <source>
        <dbReference type="PROSITE" id="PS50059"/>
    </source>
</evidence>
<comment type="catalytic activity">
    <reaction evidence="1 9 10">
        <text>[protein]-peptidylproline (omega=180) = [protein]-peptidylproline (omega=0)</text>
        <dbReference type="Rhea" id="RHEA:16237"/>
        <dbReference type="Rhea" id="RHEA-COMP:10747"/>
        <dbReference type="Rhea" id="RHEA-COMP:10748"/>
        <dbReference type="ChEBI" id="CHEBI:83833"/>
        <dbReference type="ChEBI" id="CHEBI:83834"/>
        <dbReference type="EC" id="5.2.1.8"/>
    </reaction>
</comment>
<evidence type="ECO:0000256" key="3">
    <source>
        <dbReference type="ARBA" id="ARBA00006577"/>
    </source>
</evidence>
<dbReference type="GO" id="GO:0042026">
    <property type="term" value="P:protein refolding"/>
    <property type="evidence" value="ECO:0007669"/>
    <property type="project" value="UniProtKB-ARBA"/>
</dbReference>